<dbReference type="OrthoDB" id="7873998at2"/>
<comment type="caution">
    <text evidence="2">The sequence shown here is derived from an EMBL/GenBank/DDBJ whole genome shotgun (WGS) entry which is preliminary data.</text>
</comment>
<gene>
    <name evidence="2" type="ORF">P378_14985</name>
</gene>
<evidence type="ECO:0000256" key="1">
    <source>
        <dbReference type="SAM" id="Phobius"/>
    </source>
</evidence>
<dbReference type="Proteomes" id="UP000222564">
    <property type="component" value="Unassembled WGS sequence"/>
</dbReference>
<dbReference type="EMBL" id="AWQQ01000088">
    <property type="protein sequence ID" value="PHJ37560.1"/>
    <property type="molecule type" value="Genomic_DNA"/>
</dbReference>
<feature type="transmembrane region" description="Helical" evidence="1">
    <location>
        <begin position="124"/>
        <end position="143"/>
    </location>
</feature>
<reference evidence="2 3" key="1">
    <citation type="submission" date="2013-09" db="EMBL/GenBank/DDBJ databases">
        <title>Biodegradation of hydrocarbons in the deep terrestrial subsurface : characterization of a microbial consortium composed of two Desulfotomaculum species originating from a deep geological formation.</title>
        <authorList>
            <person name="Aullo T."/>
            <person name="Berlendis S."/>
            <person name="Lascourreges J.-F."/>
            <person name="Dessort D."/>
            <person name="Saint-Laurent S."/>
            <person name="Schraauwers B."/>
            <person name="Mas J."/>
            <person name="Magot M."/>
            <person name="Ranchou-Peyruse A."/>
        </authorList>
    </citation>
    <scope>NUCLEOTIDE SEQUENCE [LARGE SCALE GENOMIC DNA]</scope>
    <source>
        <strain evidence="2 3">Bs107</strain>
    </source>
</reference>
<sequence length="147" mass="15824">MKRKLLTILLILFLIQGVPVKVFAHGVEITYQTKSAIEITATFDTGEPVSEGQVVIYAPNNPSTPWSTGKCDENGRFTFAPDPSKPGIWDVQVRRAGHGGMVHIPVGEDATAAAGSSGYTTSQIVLMAACAIWGFVGTALFFLRRKN</sequence>
<keyword evidence="1" id="KW-0472">Membrane</keyword>
<evidence type="ECO:0008006" key="4">
    <source>
        <dbReference type="Google" id="ProtNLM"/>
    </source>
</evidence>
<evidence type="ECO:0000313" key="3">
    <source>
        <dbReference type="Proteomes" id="UP000222564"/>
    </source>
</evidence>
<keyword evidence="1" id="KW-1133">Transmembrane helix</keyword>
<accession>A0A2C6LH25</accession>
<dbReference type="RefSeq" id="WP_099083603.1">
    <property type="nucleotide sequence ID" value="NZ_AWQQ01000088.1"/>
</dbReference>
<keyword evidence="3" id="KW-1185">Reference proteome</keyword>
<keyword evidence="1" id="KW-0812">Transmembrane</keyword>
<proteinExistence type="predicted"/>
<evidence type="ECO:0000313" key="2">
    <source>
        <dbReference type="EMBL" id="PHJ37560.1"/>
    </source>
</evidence>
<protein>
    <recommendedName>
        <fullName evidence="4">Carboxypeptidase regulatory-like domain-containing protein</fullName>
    </recommendedName>
</protein>
<name>A0A2C6LH25_9FIRM</name>
<organism evidence="2 3">
    <name type="scientific">Desulforamulus profundi</name>
    <dbReference type="NCBI Taxonomy" id="1383067"/>
    <lineage>
        <taxon>Bacteria</taxon>
        <taxon>Bacillati</taxon>
        <taxon>Bacillota</taxon>
        <taxon>Clostridia</taxon>
        <taxon>Eubacteriales</taxon>
        <taxon>Peptococcaceae</taxon>
        <taxon>Desulforamulus</taxon>
    </lineage>
</organism>
<dbReference type="AlphaFoldDB" id="A0A2C6LH25"/>